<keyword evidence="2" id="KW-0328">Glycosyltransferase</keyword>
<organism evidence="3 4">
    <name type="scientific">Forsythia ovata</name>
    <dbReference type="NCBI Taxonomy" id="205694"/>
    <lineage>
        <taxon>Eukaryota</taxon>
        <taxon>Viridiplantae</taxon>
        <taxon>Streptophyta</taxon>
        <taxon>Embryophyta</taxon>
        <taxon>Tracheophyta</taxon>
        <taxon>Spermatophyta</taxon>
        <taxon>Magnoliopsida</taxon>
        <taxon>eudicotyledons</taxon>
        <taxon>Gunneridae</taxon>
        <taxon>Pentapetalae</taxon>
        <taxon>asterids</taxon>
        <taxon>lamiids</taxon>
        <taxon>Lamiales</taxon>
        <taxon>Oleaceae</taxon>
        <taxon>Forsythieae</taxon>
        <taxon>Forsythia</taxon>
    </lineage>
</organism>
<dbReference type="PANTHER" id="PTHR11468">
    <property type="entry name" value="GLYCOGEN PHOSPHORYLASE"/>
    <property type="match status" value="1"/>
</dbReference>
<proteinExistence type="inferred from homology"/>
<dbReference type="Proteomes" id="UP001604277">
    <property type="component" value="Unassembled WGS sequence"/>
</dbReference>
<name>A0ABD1TBL3_9LAMI</name>
<evidence type="ECO:0000313" key="3">
    <source>
        <dbReference type="EMBL" id="KAL2510071.1"/>
    </source>
</evidence>
<accession>A0ABD1TBL3</accession>
<comment type="caution">
    <text evidence="3">The sequence shown here is derived from an EMBL/GenBank/DDBJ whole genome shotgun (WGS) entry which is preliminary data.</text>
</comment>
<gene>
    <name evidence="3" type="ORF">Fot_33718</name>
</gene>
<reference evidence="4" key="1">
    <citation type="submission" date="2024-07" db="EMBL/GenBank/DDBJ databases">
        <title>Two chromosome-level genome assemblies of Korean endemic species Abeliophyllum distichum and Forsythia ovata (Oleaceae).</title>
        <authorList>
            <person name="Jang H."/>
        </authorList>
    </citation>
    <scope>NUCLEOTIDE SEQUENCE [LARGE SCALE GENOMIC DNA]</scope>
</reference>
<dbReference type="Gene3D" id="3.40.50.2000">
    <property type="entry name" value="Glycogen Phosphorylase B"/>
    <property type="match status" value="1"/>
</dbReference>
<keyword evidence="2" id="KW-0119">Carbohydrate metabolism</keyword>
<dbReference type="AlphaFoldDB" id="A0ABD1TBL3"/>
<keyword evidence="2" id="KW-0663">Pyridoxal phosphate</keyword>
<keyword evidence="2" id="KW-0808">Transferase</keyword>
<dbReference type="SUPFAM" id="SSF53756">
    <property type="entry name" value="UDP-Glycosyltransferase/glycogen phosphorylase"/>
    <property type="match status" value="1"/>
</dbReference>
<evidence type="ECO:0000256" key="2">
    <source>
        <dbReference type="RuleBase" id="RU000587"/>
    </source>
</evidence>
<dbReference type="Pfam" id="PF00343">
    <property type="entry name" value="Phosphorylase"/>
    <property type="match status" value="1"/>
</dbReference>
<comment type="function">
    <text evidence="2">Allosteric enzyme that catalyzes the rate-limiting step in glycogen catabolism, the phosphorolytic cleavage of glycogen to produce glucose-1-phosphate, and plays a central role in maintaining cellular and organismal glucose homeostasis.</text>
</comment>
<keyword evidence="4" id="KW-1185">Reference proteome</keyword>
<protein>
    <recommendedName>
        <fullName evidence="2">Alpha-1,4 glucan phosphorylase</fullName>
        <ecNumber evidence="2">2.4.1.1</ecNumber>
    </recommendedName>
</protein>
<evidence type="ECO:0000256" key="1">
    <source>
        <dbReference type="ARBA" id="ARBA00006047"/>
    </source>
</evidence>
<evidence type="ECO:0000313" key="4">
    <source>
        <dbReference type="Proteomes" id="UP001604277"/>
    </source>
</evidence>
<comment type="catalytic activity">
    <reaction evidence="2">
        <text>[(1-&gt;4)-alpha-D-glucosyl](n) + phosphate = [(1-&gt;4)-alpha-D-glucosyl](n-1) + alpha-D-glucose 1-phosphate</text>
        <dbReference type="Rhea" id="RHEA:41732"/>
        <dbReference type="Rhea" id="RHEA-COMP:9584"/>
        <dbReference type="Rhea" id="RHEA-COMP:9586"/>
        <dbReference type="ChEBI" id="CHEBI:15444"/>
        <dbReference type="ChEBI" id="CHEBI:43474"/>
        <dbReference type="ChEBI" id="CHEBI:58601"/>
        <dbReference type="EC" id="2.4.1.1"/>
    </reaction>
</comment>
<dbReference type="GO" id="GO:0004645">
    <property type="term" value="F:1,4-alpha-oligoglucan phosphorylase activity"/>
    <property type="evidence" value="ECO:0007669"/>
    <property type="project" value="UniProtKB-EC"/>
</dbReference>
<comment type="similarity">
    <text evidence="1 2">Belongs to the glycogen phosphorylase family.</text>
</comment>
<dbReference type="EC" id="2.4.1.1" evidence="2"/>
<dbReference type="InterPro" id="IPR000811">
    <property type="entry name" value="Glyco_trans_35"/>
</dbReference>
<dbReference type="EMBL" id="JBFOLJ010000009">
    <property type="protein sequence ID" value="KAL2510071.1"/>
    <property type="molecule type" value="Genomic_DNA"/>
</dbReference>
<dbReference type="PANTHER" id="PTHR11468:SF30">
    <property type="entry name" value="ALPHA-1,4 GLUCAN PHOSPHORYLASE"/>
    <property type="match status" value="1"/>
</dbReference>
<sequence>MALMEAIEHGDASGGAEVGLCGRVVVVVKKAGLGLESLGDRRAKAEKMFRLMDGFLKNDLVSLEKDIIYHVEYTVARSRFSFDDFEAHQALSHSFLMGHSLSNSVINIGIRDQYADALSQLGFEFEVLTEQEKDAALGNGGLAQLLACQMDSLATLDYPTWGYGLCYQYGLFRQIIVDGFQHEQPYAMKFYGTI</sequence>
<comment type="cofactor">
    <cofactor evidence="2">
        <name>pyridoxal 5'-phosphate</name>
        <dbReference type="ChEBI" id="CHEBI:597326"/>
    </cofactor>
</comment>